<evidence type="ECO:0000259" key="1">
    <source>
        <dbReference type="Pfam" id="PF09413"/>
    </source>
</evidence>
<reference evidence="2 3" key="1">
    <citation type="submission" date="2021-01" db="EMBL/GenBank/DDBJ databases">
        <title>Whole genome shotgun sequence of Asanoa siamensis NBRC 107932.</title>
        <authorList>
            <person name="Komaki H."/>
            <person name="Tamura T."/>
        </authorList>
    </citation>
    <scope>NUCLEOTIDE SEQUENCE [LARGE SCALE GENOMIC DNA]</scope>
    <source>
        <strain evidence="2 3">NBRC 107932</strain>
    </source>
</reference>
<protein>
    <recommendedName>
        <fullName evidence="1">DUF2007 domain-containing protein</fullName>
    </recommendedName>
</protein>
<dbReference type="Proteomes" id="UP000604117">
    <property type="component" value="Unassembled WGS sequence"/>
</dbReference>
<proteinExistence type="predicted"/>
<evidence type="ECO:0000313" key="2">
    <source>
        <dbReference type="EMBL" id="GIF75280.1"/>
    </source>
</evidence>
<accession>A0ABQ4CVJ1</accession>
<comment type="caution">
    <text evidence="2">The sequence shown here is derived from an EMBL/GenBank/DDBJ whole genome shotgun (WGS) entry which is preliminary data.</text>
</comment>
<organism evidence="2 3">
    <name type="scientific">Asanoa siamensis</name>
    <dbReference type="NCBI Taxonomy" id="926357"/>
    <lineage>
        <taxon>Bacteria</taxon>
        <taxon>Bacillati</taxon>
        <taxon>Actinomycetota</taxon>
        <taxon>Actinomycetes</taxon>
        <taxon>Micromonosporales</taxon>
        <taxon>Micromonosporaceae</taxon>
        <taxon>Asanoa</taxon>
    </lineage>
</organism>
<dbReference type="InterPro" id="IPR011322">
    <property type="entry name" value="N-reg_PII-like_a/b"/>
</dbReference>
<dbReference type="SUPFAM" id="SSF54913">
    <property type="entry name" value="GlnB-like"/>
    <property type="match status" value="1"/>
</dbReference>
<dbReference type="EMBL" id="BONE01000041">
    <property type="protein sequence ID" value="GIF75280.1"/>
    <property type="molecule type" value="Genomic_DNA"/>
</dbReference>
<feature type="domain" description="DUF2007" evidence="1">
    <location>
        <begin position="11"/>
        <end position="69"/>
    </location>
</feature>
<evidence type="ECO:0000313" key="3">
    <source>
        <dbReference type="Proteomes" id="UP000604117"/>
    </source>
</evidence>
<gene>
    <name evidence="2" type="ORF">Asi02nite_47980</name>
</gene>
<dbReference type="InterPro" id="IPR018551">
    <property type="entry name" value="DUF2007"/>
</dbReference>
<sequence length="72" mass="7595">MENAPVTVAIVGSRIEAELAVGLLRSHGLRANYIADDAGGLEPQLQQDGVRVTVAPDDEAEARRILADIGDD</sequence>
<dbReference type="RefSeq" id="WP_203716154.1">
    <property type="nucleotide sequence ID" value="NZ_BONE01000041.1"/>
</dbReference>
<name>A0ABQ4CVJ1_9ACTN</name>
<dbReference type="Pfam" id="PF09413">
    <property type="entry name" value="DUF2007"/>
    <property type="match status" value="1"/>
</dbReference>
<keyword evidence="3" id="KW-1185">Reference proteome</keyword>